<dbReference type="RefSeq" id="WP_085806704.1">
    <property type="nucleotide sequence ID" value="NZ_FWFX01000010.1"/>
</dbReference>
<dbReference type="PRINTS" id="PR00035">
    <property type="entry name" value="HTHGNTR"/>
</dbReference>
<dbReference type="PANTHER" id="PTHR43537:SF5">
    <property type="entry name" value="UXU OPERON TRANSCRIPTIONAL REGULATOR"/>
    <property type="match status" value="1"/>
</dbReference>
<dbReference type="InterPro" id="IPR000524">
    <property type="entry name" value="Tscrpt_reg_HTH_GntR"/>
</dbReference>
<evidence type="ECO:0000256" key="3">
    <source>
        <dbReference type="ARBA" id="ARBA00023163"/>
    </source>
</evidence>
<evidence type="ECO:0000256" key="2">
    <source>
        <dbReference type="ARBA" id="ARBA00023125"/>
    </source>
</evidence>
<dbReference type="Pfam" id="PF07729">
    <property type="entry name" value="FCD"/>
    <property type="match status" value="1"/>
</dbReference>
<dbReference type="InterPro" id="IPR008920">
    <property type="entry name" value="TF_FadR/GntR_C"/>
</dbReference>
<dbReference type="OrthoDB" id="7173258at2"/>
<dbReference type="Pfam" id="PF00392">
    <property type="entry name" value="GntR"/>
    <property type="match status" value="1"/>
</dbReference>
<dbReference type="Proteomes" id="UP000193061">
    <property type="component" value="Unassembled WGS sequence"/>
</dbReference>
<keyword evidence="6" id="KW-1185">Reference proteome</keyword>
<dbReference type="EMBL" id="FWFX01000010">
    <property type="protein sequence ID" value="SLN59450.1"/>
    <property type="molecule type" value="Genomic_DNA"/>
</dbReference>
<dbReference type="SUPFAM" id="SSF46785">
    <property type="entry name" value="Winged helix' DNA-binding domain"/>
    <property type="match status" value="1"/>
</dbReference>
<dbReference type="SMART" id="SM00895">
    <property type="entry name" value="FCD"/>
    <property type="match status" value="1"/>
</dbReference>
<evidence type="ECO:0000313" key="6">
    <source>
        <dbReference type="Proteomes" id="UP000193061"/>
    </source>
</evidence>
<dbReference type="InterPro" id="IPR036388">
    <property type="entry name" value="WH-like_DNA-bd_sf"/>
</dbReference>
<dbReference type="SUPFAM" id="SSF48008">
    <property type="entry name" value="GntR ligand-binding domain-like"/>
    <property type="match status" value="1"/>
</dbReference>
<dbReference type="PANTHER" id="PTHR43537">
    <property type="entry name" value="TRANSCRIPTIONAL REGULATOR, GNTR FAMILY"/>
    <property type="match status" value="1"/>
</dbReference>
<evidence type="ECO:0000256" key="1">
    <source>
        <dbReference type="ARBA" id="ARBA00023015"/>
    </source>
</evidence>
<evidence type="ECO:0000259" key="4">
    <source>
        <dbReference type="PROSITE" id="PS50949"/>
    </source>
</evidence>
<keyword evidence="1" id="KW-0805">Transcription regulation</keyword>
<dbReference type="InterPro" id="IPR036390">
    <property type="entry name" value="WH_DNA-bd_sf"/>
</dbReference>
<protein>
    <submittedName>
        <fullName evidence="5">HTH-type transcriptional regulator LutR</fullName>
    </submittedName>
</protein>
<feature type="domain" description="HTH gntR-type" evidence="4">
    <location>
        <begin position="16"/>
        <end position="84"/>
    </location>
</feature>
<proteinExistence type="predicted"/>
<gene>
    <name evidence="5" type="primary">lutR</name>
    <name evidence="5" type="ORF">ROA7450_03077</name>
</gene>
<dbReference type="GO" id="GO:0003700">
    <property type="term" value="F:DNA-binding transcription factor activity"/>
    <property type="evidence" value="ECO:0007669"/>
    <property type="project" value="InterPro"/>
</dbReference>
<keyword evidence="3" id="KW-0804">Transcription</keyword>
<evidence type="ECO:0000313" key="5">
    <source>
        <dbReference type="EMBL" id="SLN59450.1"/>
    </source>
</evidence>
<keyword evidence="2" id="KW-0238">DNA-binding</keyword>
<name>A0A1X6ZS37_9RHOB</name>
<sequence>MSQTINADLPEASAIGETVRIVMGTLFARIQSGEYPTDSRLPSERALAAELGVSRNTVREALDVLEMRKMIRRRQGSGSFVIFQTEQVEAPIPGSVGERSSPLDHLIVRSIIEPEMTRLAVMNMTPKQLERLSQTIAQIEAVRTDLNEFIRLEEEFYRQIAQATRNPLLESCYEMMIEVCRQSFRAALMRKHLTPDRIQDFQTRFNSLFNAIATRDLEAAVEITKLHLVEEQKLFMHES</sequence>
<dbReference type="AlphaFoldDB" id="A0A1X6ZS37"/>
<dbReference type="SMART" id="SM00345">
    <property type="entry name" value="HTH_GNTR"/>
    <property type="match status" value="1"/>
</dbReference>
<accession>A0A1X6ZS37</accession>
<dbReference type="PROSITE" id="PS50949">
    <property type="entry name" value="HTH_GNTR"/>
    <property type="match status" value="1"/>
</dbReference>
<dbReference type="Gene3D" id="1.20.120.530">
    <property type="entry name" value="GntR ligand-binding domain-like"/>
    <property type="match status" value="1"/>
</dbReference>
<dbReference type="Gene3D" id="1.10.10.10">
    <property type="entry name" value="Winged helix-like DNA-binding domain superfamily/Winged helix DNA-binding domain"/>
    <property type="match status" value="1"/>
</dbReference>
<dbReference type="CDD" id="cd07377">
    <property type="entry name" value="WHTH_GntR"/>
    <property type="match status" value="1"/>
</dbReference>
<dbReference type="GO" id="GO:0003677">
    <property type="term" value="F:DNA binding"/>
    <property type="evidence" value="ECO:0007669"/>
    <property type="project" value="UniProtKB-KW"/>
</dbReference>
<organism evidence="5 6">
    <name type="scientific">Roseovarius albus</name>
    <dbReference type="NCBI Taxonomy" id="1247867"/>
    <lineage>
        <taxon>Bacteria</taxon>
        <taxon>Pseudomonadati</taxon>
        <taxon>Pseudomonadota</taxon>
        <taxon>Alphaproteobacteria</taxon>
        <taxon>Rhodobacterales</taxon>
        <taxon>Roseobacteraceae</taxon>
        <taxon>Roseovarius</taxon>
    </lineage>
</organism>
<dbReference type="InterPro" id="IPR011711">
    <property type="entry name" value="GntR_C"/>
</dbReference>
<reference evidence="5 6" key="1">
    <citation type="submission" date="2017-03" db="EMBL/GenBank/DDBJ databases">
        <authorList>
            <person name="Afonso C.L."/>
            <person name="Miller P.J."/>
            <person name="Scott M.A."/>
            <person name="Spackman E."/>
            <person name="Goraichik I."/>
            <person name="Dimitrov K.M."/>
            <person name="Suarez D.L."/>
            <person name="Swayne D.E."/>
        </authorList>
    </citation>
    <scope>NUCLEOTIDE SEQUENCE [LARGE SCALE GENOMIC DNA]</scope>
    <source>
        <strain evidence="5 6">CECT 7450</strain>
    </source>
</reference>